<dbReference type="EMBL" id="GISG01227274">
    <property type="protein sequence ID" value="MBA4665440.1"/>
    <property type="molecule type" value="Transcribed_RNA"/>
</dbReference>
<evidence type="ECO:0000313" key="1">
    <source>
        <dbReference type="EMBL" id="MBA4665440.1"/>
    </source>
</evidence>
<protein>
    <submittedName>
        <fullName evidence="1">Uncharacterized protein</fullName>
    </submittedName>
</protein>
<reference evidence="1" key="1">
    <citation type="journal article" date="2013" name="J. Plant Res.">
        <title>Effect of fungi and light on seed germination of three Opuntia species from semiarid lands of central Mexico.</title>
        <authorList>
            <person name="Delgado-Sanchez P."/>
            <person name="Jimenez-Bremont J.F."/>
            <person name="Guerrero-Gonzalez Mde L."/>
            <person name="Flores J."/>
        </authorList>
    </citation>
    <scope>NUCLEOTIDE SEQUENCE</scope>
    <source>
        <tissue evidence="1">Cladode</tissue>
    </source>
</reference>
<accession>A0A7C9EDV2</accession>
<reference evidence="1" key="2">
    <citation type="submission" date="2020-07" db="EMBL/GenBank/DDBJ databases">
        <authorList>
            <person name="Vera ALvarez R."/>
            <person name="Arias-Moreno D.M."/>
            <person name="Jimenez-Jacinto V."/>
            <person name="Jimenez-Bremont J.F."/>
            <person name="Swaminathan K."/>
            <person name="Moose S.P."/>
            <person name="Guerrero-Gonzalez M.L."/>
            <person name="Marino-Ramirez L."/>
            <person name="Landsman D."/>
            <person name="Rodriguez-Kessler M."/>
            <person name="Delgado-Sanchez P."/>
        </authorList>
    </citation>
    <scope>NUCLEOTIDE SEQUENCE</scope>
    <source>
        <tissue evidence="1">Cladode</tissue>
    </source>
</reference>
<organism evidence="1">
    <name type="scientific">Opuntia streptacantha</name>
    <name type="common">Prickly pear cactus</name>
    <name type="synonym">Opuntia cardona</name>
    <dbReference type="NCBI Taxonomy" id="393608"/>
    <lineage>
        <taxon>Eukaryota</taxon>
        <taxon>Viridiplantae</taxon>
        <taxon>Streptophyta</taxon>
        <taxon>Embryophyta</taxon>
        <taxon>Tracheophyta</taxon>
        <taxon>Spermatophyta</taxon>
        <taxon>Magnoliopsida</taxon>
        <taxon>eudicotyledons</taxon>
        <taxon>Gunneridae</taxon>
        <taxon>Pentapetalae</taxon>
        <taxon>Caryophyllales</taxon>
        <taxon>Cactineae</taxon>
        <taxon>Cactaceae</taxon>
        <taxon>Opuntioideae</taxon>
        <taxon>Opuntia</taxon>
    </lineage>
</organism>
<proteinExistence type="predicted"/>
<name>A0A7C9EDV2_OPUST</name>
<dbReference type="AlphaFoldDB" id="A0A7C9EDV2"/>
<sequence>MNLPDCKDSGILPTVNGSLSSVKIFIEKDIPMAIPPDEELCILKILNPMHISRRREKVISGRQIVLLLLRQIPNPLTPLHHHQIMPKCVMMRWFYAPRLEPHDRRRRTFSHYLHHPAGHYLYWDELSVLR</sequence>